<gene>
    <name evidence="2" type="ORF">HPB48_025523</name>
</gene>
<feature type="region of interest" description="Disordered" evidence="1">
    <location>
        <begin position="67"/>
        <end position="91"/>
    </location>
</feature>
<dbReference type="Proteomes" id="UP000821853">
    <property type="component" value="Unassembled WGS sequence"/>
</dbReference>
<evidence type="ECO:0000256" key="1">
    <source>
        <dbReference type="SAM" id="MobiDB-lite"/>
    </source>
</evidence>
<dbReference type="EMBL" id="JABSTR010001246">
    <property type="protein sequence ID" value="KAH9383757.1"/>
    <property type="molecule type" value="Genomic_DNA"/>
</dbReference>
<evidence type="ECO:0000313" key="2">
    <source>
        <dbReference type="EMBL" id="KAH9383757.1"/>
    </source>
</evidence>
<dbReference type="OMA" id="VAITDWV"/>
<accession>A0A9J6HAH4</accession>
<sequence>MGNSIIWDTCLDLTLAHGLSNHRWSNLWEKLGSDHSILLTEIADFGSKVSNRSVAITDWVAFRKRLAQPSGDSGPGTDPTSTTGDLEQSPLPSLPEWIKQIQCDLADTTRTVQTTAYMPDVDSHLLYILHARHILSK</sequence>
<name>A0A9J6HAH4_HAELO</name>
<organism evidence="2 3">
    <name type="scientific">Haemaphysalis longicornis</name>
    <name type="common">Bush tick</name>
    <dbReference type="NCBI Taxonomy" id="44386"/>
    <lineage>
        <taxon>Eukaryota</taxon>
        <taxon>Metazoa</taxon>
        <taxon>Ecdysozoa</taxon>
        <taxon>Arthropoda</taxon>
        <taxon>Chelicerata</taxon>
        <taxon>Arachnida</taxon>
        <taxon>Acari</taxon>
        <taxon>Parasitiformes</taxon>
        <taxon>Ixodida</taxon>
        <taxon>Ixodoidea</taxon>
        <taxon>Ixodidae</taxon>
        <taxon>Haemaphysalinae</taxon>
        <taxon>Haemaphysalis</taxon>
    </lineage>
</organism>
<comment type="caution">
    <text evidence="2">The sequence shown here is derived from an EMBL/GenBank/DDBJ whole genome shotgun (WGS) entry which is preliminary data.</text>
</comment>
<feature type="compositionally biased region" description="Low complexity" evidence="1">
    <location>
        <begin position="69"/>
        <end position="85"/>
    </location>
</feature>
<proteinExistence type="predicted"/>
<reference evidence="2 3" key="1">
    <citation type="journal article" date="2020" name="Cell">
        <title>Large-Scale Comparative Analyses of Tick Genomes Elucidate Their Genetic Diversity and Vector Capacities.</title>
        <authorList>
            <consortium name="Tick Genome and Microbiome Consortium (TIGMIC)"/>
            <person name="Jia N."/>
            <person name="Wang J."/>
            <person name="Shi W."/>
            <person name="Du L."/>
            <person name="Sun Y."/>
            <person name="Zhan W."/>
            <person name="Jiang J.F."/>
            <person name="Wang Q."/>
            <person name="Zhang B."/>
            <person name="Ji P."/>
            <person name="Bell-Sakyi L."/>
            <person name="Cui X.M."/>
            <person name="Yuan T.T."/>
            <person name="Jiang B.G."/>
            <person name="Yang W.F."/>
            <person name="Lam T.T."/>
            <person name="Chang Q.C."/>
            <person name="Ding S.J."/>
            <person name="Wang X.J."/>
            <person name="Zhu J.G."/>
            <person name="Ruan X.D."/>
            <person name="Zhao L."/>
            <person name="Wei J.T."/>
            <person name="Ye R.Z."/>
            <person name="Que T.C."/>
            <person name="Du C.H."/>
            <person name="Zhou Y.H."/>
            <person name="Cheng J.X."/>
            <person name="Dai P.F."/>
            <person name="Guo W.B."/>
            <person name="Han X.H."/>
            <person name="Huang E.J."/>
            <person name="Li L.F."/>
            <person name="Wei W."/>
            <person name="Gao Y.C."/>
            <person name="Liu J.Z."/>
            <person name="Shao H.Z."/>
            <person name="Wang X."/>
            <person name="Wang C.C."/>
            <person name="Yang T.C."/>
            <person name="Huo Q.B."/>
            <person name="Li W."/>
            <person name="Chen H.Y."/>
            <person name="Chen S.E."/>
            <person name="Zhou L.G."/>
            <person name="Ni X.B."/>
            <person name="Tian J.H."/>
            <person name="Sheng Y."/>
            <person name="Liu T."/>
            <person name="Pan Y.S."/>
            <person name="Xia L.Y."/>
            <person name="Li J."/>
            <person name="Zhao F."/>
            <person name="Cao W.C."/>
        </authorList>
    </citation>
    <scope>NUCLEOTIDE SEQUENCE [LARGE SCALE GENOMIC DNA]</scope>
    <source>
        <strain evidence="2">HaeL-2018</strain>
    </source>
</reference>
<keyword evidence="3" id="KW-1185">Reference proteome</keyword>
<dbReference type="VEuPathDB" id="VectorBase:HLOH_043610"/>
<dbReference type="AlphaFoldDB" id="A0A9J6HAH4"/>
<protein>
    <submittedName>
        <fullName evidence="2">Uncharacterized protein</fullName>
    </submittedName>
</protein>
<evidence type="ECO:0000313" key="3">
    <source>
        <dbReference type="Proteomes" id="UP000821853"/>
    </source>
</evidence>